<organism evidence="3">
    <name type="scientific">Gymnodinialimonas phycosphaerae</name>
    <dbReference type="NCBI Taxonomy" id="2841589"/>
    <lineage>
        <taxon>Bacteria</taxon>
        <taxon>Pseudomonadati</taxon>
        <taxon>Pseudomonadota</taxon>
        <taxon>Alphaproteobacteria</taxon>
        <taxon>Rhodobacterales</taxon>
        <taxon>Paracoccaceae</taxon>
        <taxon>Gymnodinialimonas</taxon>
    </lineage>
</organism>
<dbReference type="AlphaFoldDB" id="A0A975YFE4"/>
<feature type="chain" id="PRO_5037377387" evidence="1">
    <location>
        <begin position="31"/>
        <end position="190"/>
    </location>
</feature>
<dbReference type="EMBL" id="CP078073">
    <property type="protein sequence ID" value="QXL87260.1"/>
    <property type="molecule type" value="Genomic_DNA"/>
</dbReference>
<accession>A0A975YFE4</accession>
<name>A0A975YFE4_9RHOB</name>
<evidence type="ECO:0000313" key="3">
    <source>
        <dbReference type="EMBL" id="QXL87260.1"/>
    </source>
</evidence>
<dbReference type="Pfam" id="PF12975">
    <property type="entry name" value="DUF3859"/>
    <property type="match status" value="1"/>
</dbReference>
<evidence type="ECO:0000259" key="2">
    <source>
        <dbReference type="Pfam" id="PF12975"/>
    </source>
</evidence>
<feature type="signal peptide" evidence="1">
    <location>
        <begin position="1"/>
        <end position="30"/>
    </location>
</feature>
<evidence type="ECO:0000313" key="4">
    <source>
        <dbReference type="Proteomes" id="UP000693972"/>
    </source>
</evidence>
<dbReference type="EMBL" id="JAIMBW010000001">
    <property type="protein sequence ID" value="MBY4894615.1"/>
    <property type="molecule type" value="Genomic_DNA"/>
</dbReference>
<dbReference type="InterPro" id="IPR024331">
    <property type="entry name" value="DUF3859"/>
</dbReference>
<keyword evidence="4" id="KW-1185">Reference proteome</keyword>
<sequence>MRALSFPVPTRLALCLLTLCLMLLPPPSTAQEANPRVSPLLAELVYGLYCAQEPDRRDPAPGTASGVINMVPMIPDFQFRQKLVPAEIGIGFGVLATAPPDVLHDPVTVTVTHPPYPDSGIEVEQWITDVDDGQNLMGFSFDHAHELVLGEWTFTAHTLAGEELFHIAFEVIAPELMPQVISTCFGSFMS</sequence>
<protein>
    <submittedName>
        <fullName evidence="3">DUF3859 domain-containing protein</fullName>
    </submittedName>
</protein>
<feature type="domain" description="DUF3859" evidence="2">
    <location>
        <begin position="39"/>
        <end position="171"/>
    </location>
</feature>
<evidence type="ECO:0000256" key="1">
    <source>
        <dbReference type="SAM" id="SignalP"/>
    </source>
</evidence>
<dbReference type="RefSeq" id="WP_257894163.1">
    <property type="nucleotide sequence ID" value="NZ_JAIMBW010000001.1"/>
</dbReference>
<proteinExistence type="predicted"/>
<dbReference type="Gene3D" id="2.60.40.2390">
    <property type="match status" value="1"/>
</dbReference>
<dbReference type="Proteomes" id="UP000693972">
    <property type="component" value="Unassembled WGS sequence"/>
</dbReference>
<gene>
    <name evidence="3" type="ORF">KUL25_17790</name>
</gene>
<keyword evidence="1" id="KW-0732">Signal</keyword>
<reference evidence="3 4" key="1">
    <citation type="submission" date="2021-07" db="EMBL/GenBank/DDBJ databases">
        <title>Karlodiniumbacter phycospheric gen. nov., sp. nov., a phycosphere bacterium isolated from karlodinium veneficum.</title>
        <authorList>
            <person name="Peng Y."/>
            <person name="Jiang L."/>
            <person name="Lee J."/>
        </authorList>
    </citation>
    <scope>NUCLEOTIDE SEQUENCE</scope>
    <source>
        <strain evidence="3 4">N5</strain>
    </source>
</reference>